<dbReference type="OrthoDB" id="5371740at2759"/>
<protein>
    <recommendedName>
        <fullName evidence="7">NAD(P)-binding protein</fullName>
    </recommendedName>
</protein>
<dbReference type="GO" id="GO:0016491">
    <property type="term" value="F:oxidoreductase activity"/>
    <property type="evidence" value="ECO:0007669"/>
    <property type="project" value="UniProtKB-KW"/>
</dbReference>
<dbReference type="EMBL" id="CM032181">
    <property type="protein sequence ID" value="KAG7098317.1"/>
    <property type="molecule type" value="Genomic_DNA"/>
</dbReference>
<accession>A0A9P7V148</accession>
<keyword evidence="2" id="KW-0521">NADP</keyword>
<dbReference type="PANTHER" id="PTHR43180">
    <property type="entry name" value="3-OXOACYL-(ACYL-CARRIER-PROTEIN) REDUCTASE (AFU_ORTHOLOGUE AFUA_6G11210)"/>
    <property type="match status" value="1"/>
</dbReference>
<dbReference type="SUPFAM" id="SSF51735">
    <property type="entry name" value="NAD(P)-binding Rossmann-fold domains"/>
    <property type="match status" value="1"/>
</dbReference>
<dbReference type="PROSITE" id="PS00061">
    <property type="entry name" value="ADH_SHORT"/>
    <property type="match status" value="1"/>
</dbReference>
<feature type="transmembrane region" description="Helical" evidence="4">
    <location>
        <begin position="176"/>
        <end position="196"/>
    </location>
</feature>
<keyword evidence="4" id="KW-0812">Transmembrane</keyword>
<sequence>MSTVQAQDTLTSEVTAIHIPDDELFRYAGSLRDKVVVITGASAGIGKETATKLGAYGAKVVIGDLDFSGSEKTVEEIRKNGGKAFVLKCDVTVFDDIVALYEFAMDKFGAVDIVIPNAGVTEIGRLGDVRFDENGKPKALGFKTIQVNLIGVLNTLHLAQYYLLKNRKDRTDLKAVILLGSVASWLGLPGGAQYTASKHAVLGLMRSMHPVYERMGIRIATIHPFFADTAIVPVPVKIFLSGIPLVPIPRIAGAIIYAASNPDRAASGCAYMVLDDGPVFRIPKEEFKLGVYKMIDERSNALFKAVGGMVRLVRAIRKMKVPLVGVVVAIVSWGLYGRFGKQFGLGL</sequence>
<dbReference type="PRINTS" id="PR00081">
    <property type="entry name" value="GDHRDH"/>
</dbReference>
<dbReference type="Proteomes" id="UP001049176">
    <property type="component" value="Chromosome 1"/>
</dbReference>
<organism evidence="5 6">
    <name type="scientific">Marasmius oreades</name>
    <name type="common">fairy-ring Marasmius</name>
    <dbReference type="NCBI Taxonomy" id="181124"/>
    <lineage>
        <taxon>Eukaryota</taxon>
        <taxon>Fungi</taxon>
        <taxon>Dikarya</taxon>
        <taxon>Basidiomycota</taxon>
        <taxon>Agaricomycotina</taxon>
        <taxon>Agaricomycetes</taxon>
        <taxon>Agaricomycetidae</taxon>
        <taxon>Agaricales</taxon>
        <taxon>Marasmiineae</taxon>
        <taxon>Marasmiaceae</taxon>
        <taxon>Marasmius</taxon>
    </lineage>
</organism>
<dbReference type="Pfam" id="PF00106">
    <property type="entry name" value="adh_short"/>
    <property type="match status" value="1"/>
</dbReference>
<dbReference type="InterPro" id="IPR036291">
    <property type="entry name" value="NAD(P)-bd_dom_sf"/>
</dbReference>
<evidence type="ECO:0000256" key="2">
    <source>
        <dbReference type="ARBA" id="ARBA00022857"/>
    </source>
</evidence>
<keyword evidence="4" id="KW-1133">Transmembrane helix</keyword>
<proteinExistence type="inferred from homology"/>
<dbReference type="AlphaFoldDB" id="A0A9P7V148"/>
<reference evidence="5" key="1">
    <citation type="journal article" date="2021" name="Genome Biol. Evol.">
        <title>The assembled and annotated genome of the fairy-ring fungus Marasmius oreades.</title>
        <authorList>
            <person name="Hiltunen M."/>
            <person name="Ament-Velasquez S.L."/>
            <person name="Johannesson H."/>
        </authorList>
    </citation>
    <scope>NUCLEOTIDE SEQUENCE</scope>
    <source>
        <strain evidence="5">03SP1</strain>
    </source>
</reference>
<evidence type="ECO:0000256" key="1">
    <source>
        <dbReference type="ARBA" id="ARBA00006484"/>
    </source>
</evidence>
<evidence type="ECO:0000313" key="6">
    <source>
        <dbReference type="Proteomes" id="UP001049176"/>
    </source>
</evidence>
<keyword evidence="4" id="KW-0472">Membrane</keyword>
<dbReference type="KEGG" id="more:E1B28_000278"/>
<evidence type="ECO:0008006" key="7">
    <source>
        <dbReference type="Google" id="ProtNLM"/>
    </source>
</evidence>
<feature type="transmembrane region" description="Helical" evidence="4">
    <location>
        <begin position="321"/>
        <end position="339"/>
    </location>
</feature>
<comment type="similarity">
    <text evidence="1">Belongs to the short-chain dehydrogenases/reductases (SDR) family.</text>
</comment>
<keyword evidence="3" id="KW-0560">Oxidoreductase</keyword>
<dbReference type="RefSeq" id="XP_043014787.1">
    <property type="nucleotide sequence ID" value="XM_043146087.1"/>
</dbReference>
<dbReference type="InterPro" id="IPR002347">
    <property type="entry name" value="SDR_fam"/>
</dbReference>
<comment type="caution">
    <text evidence="5">The sequence shown here is derived from an EMBL/GenBank/DDBJ whole genome shotgun (WGS) entry which is preliminary data.</text>
</comment>
<dbReference type="InterPro" id="IPR020904">
    <property type="entry name" value="Sc_DH/Rdtase_CS"/>
</dbReference>
<dbReference type="GeneID" id="66069354"/>
<dbReference type="PANTHER" id="PTHR43180:SF33">
    <property type="entry name" value="15-HYDROXYPROSTAGLANDIN DEHYDROGENASE [NAD(+)]-LIKE"/>
    <property type="match status" value="1"/>
</dbReference>
<dbReference type="Gene3D" id="3.40.50.720">
    <property type="entry name" value="NAD(P)-binding Rossmann-like Domain"/>
    <property type="match status" value="1"/>
</dbReference>
<name>A0A9P7V148_9AGAR</name>
<gene>
    <name evidence="5" type="ORF">E1B28_000278</name>
</gene>
<keyword evidence="6" id="KW-1185">Reference proteome</keyword>
<evidence type="ECO:0000256" key="4">
    <source>
        <dbReference type="SAM" id="Phobius"/>
    </source>
</evidence>
<evidence type="ECO:0000256" key="3">
    <source>
        <dbReference type="ARBA" id="ARBA00023002"/>
    </source>
</evidence>
<evidence type="ECO:0000313" key="5">
    <source>
        <dbReference type="EMBL" id="KAG7098317.1"/>
    </source>
</evidence>